<evidence type="ECO:0000313" key="2">
    <source>
        <dbReference type="Proteomes" id="UP000612362"/>
    </source>
</evidence>
<comment type="caution">
    <text evidence="1">The sequence shown here is derived from an EMBL/GenBank/DDBJ whole genome shotgun (WGS) entry which is preliminary data.</text>
</comment>
<accession>A0A8J3MXJ3</accession>
<dbReference type="InterPro" id="IPR024078">
    <property type="entry name" value="LmbE-like_dom_sf"/>
</dbReference>
<dbReference type="EMBL" id="BNJF01000007">
    <property type="protein sequence ID" value="GHO50036.1"/>
    <property type="molecule type" value="Genomic_DNA"/>
</dbReference>
<reference evidence="1" key="1">
    <citation type="submission" date="2020-10" db="EMBL/GenBank/DDBJ databases">
        <title>Taxonomic study of unclassified bacteria belonging to the class Ktedonobacteria.</title>
        <authorList>
            <person name="Yabe S."/>
            <person name="Wang C.M."/>
            <person name="Zheng Y."/>
            <person name="Sakai Y."/>
            <person name="Cavaletti L."/>
            <person name="Monciardini P."/>
            <person name="Donadio S."/>
        </authorList>
    </citation>
    <scope>NUCLEOTIDE SEQUENCE</scope>
    <source>
        <strain evidence="1">SOSP1-1</strain>
    </source>
</reference>
<organism evidence="1 2">
    <name type="scientific">Ktedonospora formicarum</name>
    <dbReference type="NCBI Taxonomy" id="2778364"/>
    <lineage>
        <taxon>Bacteria</taxon>
        <taxon>Bacillati</taxon>
        <taxon>Chloroflexota</taxon>
        <taxon>Ktedonobacteria</taxon>
        <taxon>Ktedonobacterales</taxon>
        <taxon>Ktedonobacteraceae</taxon>
        <taxon>Ktedonospora</taxon>
    </lineage>
</organism>
<dbReference type="RefSeq" id="WP_220199104.1">
    <property type="nucleotide sequence ID" value="NZ_BNJF01000007.1"/>
</dbReference>
<name>A0A8J3MXJ3_9CHLR</name>
<keyword evidence="2" id="KW-1185">Reference proteome</keyword>
<dbReference type="Pfam" id="PF02585">
    <property type="entry name" value="PIG-L"/>
    <property type="match status" value="1"/>
</dbReference>
<dbReference type="Proteomes" id="UP000612362">
    <property type="component" value="Unassembled WGS sequence"/>
</dbReference>
<dbReference type="SUPFAM" id="SSF102588">
    <property type="entry name" value="LmbE-like"/>
    <property type="match status" value="1"/>
</dbReference>
<protein>
    <submittedName>
        <fullName evidence="1">GlcNAc-PI de-N-acetylase</fullName>
    </submittedName>
</protein>
<gene>
    <name evidence="1" type="ORF">KSX_81990</name>
</gene>
<dbReference type="Gene3D" id="3.40.50.10320">
    <property type="entry name" value="LmbE-like"/>
    <property type="match status" value="1"/>
</dbReference>
<evidence type="ECO:0000313" key="1">
    <source>
        <dbReference type="EMBL" id="GHO50036.1"/>
    </source>
</evidence>
<dbReference type="InterPro" id="IPR003737">
    <property type="entry name" value="GlcNAc_PI_deacetylase-related"/>
</dbReference>
<proteinExistence type="predicted"/>
<dbReference type="AlphaFoldDB" id="A0A8J3MXJ3"/>
<sequence>MRLTSLNDIQKHHRHIFLAPHYDDVVYACGGTLSVQVSSGLRPLVVTVFGGAPTTDTLSPFAQQVQQQTGFGGPNSAQAAIEARRQEDTQALDLLQCDNLWLDYQDAIYRGTPAYYNSNAELIGGDVNPADAEIERQLVNGLLELHNRLPDTVWYAPLGIGRHVDHQILTSVADTLAQHGAKVYFYEDFPYVVREQGSLEARLQELDLNLEPTLVEMSEMLELRIEASEIYKSQIQSNFGSTEQLQNMTRQYTHNIRPVETIYLERYWTYRRH</sequence>